<keyword evidence="6" id="KW-0726">Sexual differentiation</keyword>
<evidence type="ECO:0000256" key="2">
    <source>
        <dbReference type="ARBA" id="ARBA00005998"/>
    </source>
</evidence>
<feature type="region of interest" description="Disordered" evidence="14">
    <location>
        <begin position="331"/>
        <end position="367"/>
    </location>
</feature>
<keyword evidence="5" id="KW-0112">Calmodulin-binding</keyword>
<evidence type="ECO:0000256" key="9">
    <source>
        <dbReference type="ARBA" id="ARBA00023163"/>
    </source>
</evidence>
<feature type="compositionally biased region" description="Basic residues" evidence="14">
    <location>
        <begin position="185"/>
        <end position="194"/>
    </location>
</feature>
<dbReference type="Pfam" id="PF00505">
    <property type="entry name" value="HMG_box"/>
    <property type="match status" value="1"/>
</dbReference>
<dbReference type="SMART" id="SM00398">
    <property type="entry name" value="HMG"/>
    <property type="match status" value="1"/>
</dbReference>
<dbReference type="GO" id="GO:0005516">
    <property type="term" value="F:calmodulin binding"/>
    <property type="evidence" value="ECO:0007669"/>
    <property type="project" value="UniProtKB-KW"/>
</dbReference>
<feature type="compositionally biased region" description="Low complexity" evidence="14">
    <location>
        <begin position="540"/>
        <end position="564"/>
    </location>
</feature>
<feature type="domain" description="HMG box" evidence="15">
    <location>
        <begin position="43"/>
        <end position="111"/>
    </location>
</feature>
<evidence type="ECO:0000256" key="14">
    <source>
        <dbReference type="SAM" id="MobiDB-lite"/>
    </source>
</evidence>
<evidence type="ECO:0000256" key="8">
    <source>
        <dbReference type="ARBA" id="ARBA00023159"/>
    </source>
</evidence>
<gene>
    <name evidence="16" type="ORF">PXEA_LOCUS1680</name>
</gene>
<dbReference type="EMBL" id="CAAALY010003488">
    <property type="protein sequence ID" value="VEL08240.1"/>
    <property type="molecule type" value="Genomic_DNA"/>
</dbReference>
<name>A0A3S4ZCV0_9PLAT</name>
<organism evidence="16 17">
    <name type="scientific">Protopolystoma xenopodis</name>
    <dbReference type="NCBI Taxonomy" id="117903"/>
    <lineage>
        <taxon>Eukaryota</taxon>
        <taxon>Metazoa</taxon>
        <taxon>Spiralia</taxon>
        <taxon>Lophotrochozoa</taxon>
        <taxon>Platyhelminthes</taxon>
        <taxon>Monogenea</taxon>
        <taxon>Polyopisthocotylea</taxon>
        <taxon>Polystomatidea</taxon>
        <taxon>Polystomatidae</taxon>
        <taxon>Protopolystoma</taxon>
    </lineage>
</organism>
<accession>A0A3S4ZCV0</accession>
<feature type="DNA-binding region" description="HMG box" evidence="13">
    <location>
        <begin position="43"/>
        <end position="111"/>
    </location>
</feature>
<comment type="similarity">
    <text evidence="2">Belongs to the SRY family.</text>
</comment>
<dbReference type="InterPro" id="IPR036910">
    <property type="entry name" value="HMG_box_dom_sf"/>
</dbReference>
<dbReference type="AlphaFoldDB" id="A0A3S4ZCV0"/>
<evidence type="ECO:0000313" key="16">
    <source>
        <dbReference type="EMBL" id="VEL08240.1"/>
    </source>
</evidence>
<evidence type="ECO:0000256" key="3">
    <source>
        <dbReference type="ARBA" id="ARBA00019052"/>
    </source>
</evidence>
<dbReference type="GO" id="GO:0007548">
    <property type="term" value="P:sex differentiation"/>
    <property type="evidence" value="ECO:0007669"/>
    <property type="project" value="UniProtKB-KW"/>
</dbReference>
<dbReference type="Gene3D" id="1.10.30.10">
    <property type="entry name" value="High mobility group box domain"/>
    <property type="match status" value="1"/>
</dbReference>
<reference evidence="16" key="1">
    <citation type="submission" date="2018-11" db="EMBL/GenBank/DDBJ databases">
        <authorList>
            <consortium name="Pathogen Informatics"/>
        </authorList>
    </citation>
    <scope>NUCLEOTIDE SEQUENCE</scope>
</reference>
<dbReference type="PANTHER" id="PTHR10270:SF161">
    <property type="entry name" value="SEX-DETERMINING REGION Y PROTEIN"/>
    <property type="match status" value="1"/>
</dbReference>
<proteinExistence type="inferred from homology"/>
<dbReference type="FunFam" id="1.10.30.10:FF:000002">
    <property type="entry name" value="transcription factor Sox-2"/>
    <property type="match status" value="1"/>
</dbReference>
<comment type="subcellular location">
    <subcellularLocation>
        <location evidence="1">Nucleus speckle</location>
    </subcellularLocation>
</comment>
<evidence type="ECO:0000256" key="11">
    <source>
        <dbReference type="ARBA" id="ARBA00032498"/>
    </source>
</evidence>
<dbReference type="GO" id="GO:0030154">
    <property type="term" value="P:cell differentiation"/>
    <property type="evidence" value="ECO:0007669"/>
    <property type="project" value="UniProtKB-KW"/>
</dbReference>
<evidence type="ECO:0000313" key="17">
    <source>
        <dbReference type="Proteomes" id="UP000784294"/>
    </source>
</evidence>
<evidence type="ECO:0000256" key="4">
    <source>
        <dbReference type="ARBA" id="ARBA00022782"/>
    </source>
</evidence>
<evidence type="ECO:0000256" key="7">
    <source>
        <dbReference type="ARBA" id="ARBA00023125"/>
    </source>
</evidence>
<dbReference type="SUPFAM" id="SSF47095">
    <property type="entry name" value="HMG-box"/>
    <property type="match status" value="1"/>
</dbReference>
<keyword evidence="9" id="KW-0804">Transcription</keyword>
<feature type="compositionally biased region" description="Low complexity" evidence="14">
    <location>
        <begin position="501"/>
        <end position="511"/>
    </location>
</feature>
<dbReference type="PROSITE" id="PS50118">
    <property type="entry name" value="HMG_BOX_2"/>
    <property type="match status" value="1"/>
</dbReference>
<feature type="region of interest" description="Disordered" evidence="14">
    <location>
        <begin position="474"/>
        <end position="564"/>
    </location>
</feature>
<dbReference type="GO" id="GO:0000978">
    <property type="term" value="F:RNA polymerase II cis-regulatory region sequence-specific DNA binding"/>
    <property type="evidence" value="ECO:0007669"/>
    <property type="project" value="TreeGrafter"/>
</dbReference>
<dbReference type="GO" id="GO:0016607">
    <property type="term" value="C:nuclear speck"/>
    <property type="evidence" value="ECO:0007669"/>
    <property type="project" value="UniProtKB-SubCell"/>
</dbReference>
<evidence type="ECO:0000256" key="12">
    <source>
        <dbReference type="ARBA" id="ARBA00045821"/>
    </source>
</evidence>
<dbReference type="PANTHER" id="PTHR10270">
    <property type="entry name" value="SOX TRANSCRIPTION FACTOR"/>
    <property type="match status" value="1"/>
</dbReference>
<comment type="function">
    <text evidence="12">Transcriptional regulator that controls a genetic switch in male development. It is necessary and sufficient for initiating male sex determination by directing the development of supporting cell precursors (pre-Sertoli cells) as Sertoli rather than granulosa cells. Involved in different aspects of gene regulation including promoter activation or repression. Binds to the DNA consensus sequence 5'-[AT]AACAA[AT]-3'. SRY HMG box recognizes DNA by partial intercalation in the minor groove and promotes DNA bending. Also involved in pre-mRNA splicing. In male adult brain involved in the maintenance of motor functions of dopaminergic neurons.</text>
</comment>
<evidence type="ECO:0000256" key="6">
    <source>
        <dbReference type="ARBA" id="ARBA00022928"/>
    </source>
</evidence>
<feature type="compositionally biased region" description="Basic residues" evidence="14">
    <location>
        <begin position="474"/>
        <end position="500"/>
    </location>
</feature>
<dbReference type="OrthoDB" id="6247875at2759"/>
<feature type="region of interest" description="Disordered" evidence="14">
    <location>
        <begin position="163"/>
        <end position="315"/>
    </location>
</feature>
<keyword evidence="7 13" id="KW-0238">DNA-binding</keyword>
<evidence type="ECO:0000256" key="1">
    <source>
        <dbReference type="ARBA" id="ARBA00004324"/>
    </source>
</evidence>
<dbReference type="GO" id="GO:0001228">
    <property type="term" value="F:DNA-binding transcription activator activity, RNA polymerase II-specific"/>
    <property type="evidence" value="ECO:0007669"/>
    <property type="project" value="TreeGrafter"/>
</dbReference>
<dbReference type="InterPro" id="IPR009071">
    <property type="entry name" value="HMG_box_dom"/>
</dbReference>
<sequence length="650" mass="69237">MANGNLTTGEIIGRGITSNAANAVNTSCSGGGGSGVSKKEERVKRPMNAFMVWSRGQRRRMAQENPKMHNSEISKRLGSMWKSLSEKDKKPFIDEAKRLRANHMTLYPDYKYRPRRKHKPMEKQKKPMTSAVSSTTTTAAVLAAAAAAAGLGSTGSGYLGSQNASGLMNHHHPHAQSHSLAHPNPQHHHHHPLHHPSAPDTHPHSHIQLQSQSQPPPHSHQHQHHPNPHQPQHQHQYQHQHQHQHTQPGLQHAHPSEHMSQTHSLPPHHMLQHQPPDGHPHHVNPQSQPPPHQPSHFHLSCQLHAPSSGTSPVAGYPAHLPGSLFDCSSAAATASQSNPPSAAPTSSSSIPASSSAASSSSVSSSSSASSVNSLASIHLGQFPNRQPAGRSNGVNGPISFYTHMDPACGHLAYDAQAPASPPLGAMAQLAGCFSAGLSPPPHRHSTGPQSLFEAPSFLGPSDHLSMYYHYHHQLHQHQHQLHQHQNQHQHQHHQHQHQHQHSNQPQHQQQQLVFPSDPQHAHLGQPPHQRPPSPSLVAVGPPASRGSPSPSAQRQPSSPTTASTAAAAAAAAAAAVVAGGLTGMEHLLGPGGRNMPAGAYPMAAAAAYHQLYHGVDGFADCYPGNGGGGGGGGGWPAFHACESAPLRLDP</sequence>
<keyword evidence="4" id="KW-0221">Differentiation</keyword>
<evidence type="ECO:0000256" key="10">
    <source>
        <dbReference type="ARBA" id="ARBA00023242"/>
    </source>
</evidence>
<keyword evidence="17" id="KW-1185">Reference proteome</keyword>
<comment type="caution">
    <text evidence="16">The sequence shown here is derived from an EMBL/GenBank/DDBJ whole genome shotgun (WGS) entry which is preliminary data.</text>
</comment>
<protein>
    <recommendedName>
        <fullName evidence="3">Sex-determining region Y protein</fullName>
    </recommendedName>
    <alternativeName>
        <fullName evidence="11">Testis-determining factor</fullName>
    </alternativeName>
</protein>
<feature type="compositionally biased region" description="Low complexity" evidence="14">
    <location>
        <begin position="263"/>
        <end position="275"/>
    </location>
</feature>
<keyword evidence="10 13" id="KW-0539">Nucleus</keyword>
<dbReference type="InterPro" id="IPR050140">
    <property type="entry name" value="SRY-related_HMG-box_TF-like"/>
</dbReference>
<evidence type="ECO:0000256" key="13">
    <source>
        <dbReference type="PROSITE-ProRule" id="PRU00267"/>
    </source>
</evidence>
<keyword evidence="8" id="KW-0010">Activator</keyword>
<evidence type="ECO:0000259" key="15">
    <source>
        <dbReference type="PROSITE" id="PS50118"/>
    </source>
</evidence>
<dbReference type="Proteomes" id="UP000784294">
    <property type="component" value="Unassembled WGS sequence"/>
</dbReference>
<dbReference type="CDD" id="cd22028">
    <property type="entry name" value="HMG-box_SoxA_SoxB_SoxG"/>
    <property type="match status" value="1"/>
</dbReference>
<evidence type="ECO:0000256" key="5">
    <source>
        <dbReference type="ARBA" id="ARBA00022860"/>
    </source>
</evidence>